<feature type="domain" description="Fatty acid desaturase" evidence="2">
    <location>
        <begin position="111"/>
        <end position="387"/>
    </location>
</feature>
<dbReference type="InterPro" id="IPR012171">
    <property type="entry name" value="Fatty_acid_desaturase"/>
</dbReference>
<dbReference type="Proteomes" id="UP001162640">
    <property type="component" value="Unassembled WGS sequence"/>
</dbReference>
<sequence>FVPRLETLFMCQSKNAKPANAPVNHKGFKSDGTHWASSYDPHDKSVALPSKAQIKASIPKECFERSAVHSMYFVLRDTCWAVLCVYFAHTFLSTTMPAVLSTSFVPWFVGWNLYAFWMGTILTGHWVLAHECGHNAFSTSKTINDCVGYVLHQALLVPYFAWQYSHAKHHRRTNNLVDGESHVPSTREENGVGPNLEKQSHYAWLHEMMGDGFFAGFQIFTHLVIGWPIYLAGFASTGRIGADGKPLGDDVADHYRPFSRMFPSRIRHKIFASTIGVVGLLAYLTKLSFDHGFLPVALYYWGPYMWTNAWLVLYTWLQHNDPSVPQYGEDEWTWVKGALSTIDRPYYIFDYFHHKIGSTHVAHHLFHEMPFYKADVATKAVKEFLGPLYNYDPTPFPIAMWRVASTCHYVDSVEGIQYPRSINDCPPGLVKPKKA</sequence>
<dbReference type="PANTHER" id="PTHR32100">
    <property type="entry name" value="OMEGA-6 FATTY ACID DESATURASE, CHLOROPLASTIC"/>
    <property type="match status" value="1"/>
</dbReference>
<keyword evidence="1" id="KW-0812">Transmembrane</keyword>
<reference evidence="4" key="1">
    <citation type="journal article" date="2023" name="Commun. Biol.">
        <title>Genome analysis of Parmales, the sister group of diatoms, reveals the evolutionary specialization of diatoms from phago-mixotrophs to photoautotrophs.</title>
        <authorList>
            <person name="Ban H."/>
            <person name="Sato S."/>
            <person name="Yoshikawa S."/>
            <person name="Yamada K."/>
            <person name="Nakamura Y."/>
            <person name="Ichinomiya M."/>
            <person name="Sato N."/>
            <person name="Blanc-Mathieu R."/>
            <person name="Endo H."/>
            <person name="Kuwata A."/>
            <person name="Ogata H."/>
        </authorList>
    </citation>
    <scope>NUCLEOTIDE SEQUENCE [LARGE SCALE GENOMIC DNA]</scope>
</reference>
<evidence type="ECO:0000313" key="4">
    <source>
        <dbReference type="Proteomes" id="UP001162640"/>
    </source>
</evidence>
<dbReference type="AlphaFoldDB" id="A0A9W6ZP93"/>
<evidence type="ECO:0000256" key="1">
    <source>
        <dbReference type="SAM" id="Phobius"/>
    </source>
</evidence>
<dbReference type="GO" id="GO:0016491">
    <property type="term" value="F:oxidoreductase activity"/>
    <property type="evidence" value="ECO:0007669"/>
    <property type="project" value="InterPro"/>
</dbReference>
<name>A0A9W6ZP93_9STRA</name>
<feature type="non-terminal residue" evidence="3">
    <location>
        <position position="435"/>
    </location>
</feature>
<dbReference type="GO" id="GO:0006629">
    <property type="term" value="P:lipid metabolic process"/>
    <property type="evidence" value="ECO:0007669"/>
    <property type="project" value="InterPro"/>
</dbReference>
<dbReference type="Pfam" id="PF00487">
    <property type="entry name" value="FA_desaturase"/>
    <property type="match status" value="1"/>
</dbReference>
<accession>A0A9W6ZP93</accession>
<feature type="transmembrane region" description="Helical" evidence="1">
    <location>
        <begin position="104"/>
        <end position="128"/>
    </location>
</feature>
<evidence type="ECO:0000259" key="2">
    <source>
        <dbReference type="Pfam" id="PF00487"/>
    </source>
</evidence>
<protein>
    <recommendedName>
        <fullName evidence="2">Fatty acid desaturase domain-containing protein</fullName>
    </recommendedName>
</protein>
<dbReference type="InterPro" id="IPR005804">
    <property type="entry name" value="FA_desaturase_dom"/>
</dbReference>
<evidence type="ECO:0000313" key="3">
    <source>
        <dbReference type="EMBL" id="GMH55876.1"/>
    </source>
</evidence>
<dbReference type="CDD" id="cd03507">
    <property type="entry name" value="Delta12-FADS-like"/>
    <property type="match status" value="1"/>
</dbReference>
<keyword evidence="1" id="KW-0472">Membrane</keyword>
<organism evidence="3 4">
    <name type="scientific">Triparma laevis f. inornata</name>
    <dbReference type="NCBI Taxonomy" id="1714386"/>
    <lineage>
        <taxon>Eukaryota</taxon>
        <taxon>Sar</taxon>
        <taxon>Stramenopiles</taxon>
        <taxon>Ochrophyta</taxon>
        <taxon>Bolidophyceae</taxon>
        <taxon>Parmales</taxon>
        <taxon>Triparmaceae</taxon>
        <taxon>Triparma</taxon>
    </lineage>
</organism>
<gene>
    <name evidence="3" type="ORF">TL16_g02009</name>
</gene>
<feature type="transmembrane region" description="Helical" evidence="1">
    <location>
        <begin position="297"/>
        <end position="317"/>
    </location>
</feature>
<feature type="transmembrane region" description="Helical" evidence="1">
    <location>
        <begin position="73"/>
        <end position="92"/>
    </location>
</feature>
<comment type="caution">
    <text evidence="3">The sequence shown here is derived from an EMBL/GenBank/DDBJ whole genome shotgun (WGS) entry which is preliminary data.</text>
</comment>
<feature type="non-terminal residue" evidence="3">
    <location>
        <position position="1"/>
    </location>
</feature>
<proteinExistence type="predicted"/>
<feature type="transmembrane region" description="Helical" evidence="1">
    <location>
        <begin position="266"/>
        <end position="285"/>
    </location>
</feature>
<keyword evidence="1" id="KW-1133">Transmembrane helix</keyword>
<dbReference type="EMBL" id="BLQM01000048">
    <property type="protein sequence ID" value="GMH55876.1"/>
    <property type="molecule type" value="Genomic_DNA"/>
</dbReference>